<reference evidence="1 2" key="1">
    <citation type="submission" date="2013-05" db="EMBL/GenBank/DDBJ databases">
        <title>Genome assembly of Chondromyces apiculatus DSM 436.</title>
        <authorList>
            <person name="Sharma G."/>
            <person name="Khatri I."/>
            <person name="Kaur C."/>
            <person name="Mayilraj S."/>
            <person name="Subramanian S."/>
        </authorList>
    </citation>
    <scope>NUCLEOTIDE SEQUENCE [LARGE SCALE GENOMIC DNA]</scope>
    <source>
        <strain evidence="1 2">DSM 436</strain>
    </source>
</reference>
<dbReference type="EMBL" id="ASRX01000033">
    <property type="protein sequence ID" value="EYF04529.1"/>
    <property type="molecule type" value="Genomic_DNA"/>
</dbReference>
<dbReference type="Proteomes" id="UP000019678">
    <property type="component" value="Unassembled WGS sequence"/>
</dbReference>
<gene>
    <name evidence="1" type="ORF">CAP_4497</name>
</gene>
<organism evidence="1 2">
    <name type="scientific">Chondromyces apiculatus DSM 436</name>
    <dbReference type="NCBI Taxonomy" id="1192034"/>
    <lineage>
        <taxon>Bacteria</taxon>
        <taxon>Pseudomonadati</taxon>
        <taxon>Myxococcota</taxon>
        <taxon>Polyangia</taxon>
        <taxon>Polyangiales</taxon>
        <taxon>Polyangiaceae</taxon>
        <taxon>Chondromyces</taxon>
    </lineage>
</organism>
<name>A0A017T5P7_9BACT</name>
<comment type="caution">
    <text evidence="1">The sequence shown here is derived from an EMBL/GenBank/DDBJ whole genome shotgun (WGS) entry which is preliminary data.</text>
</comment>
<evidence type="ECO:0000313" key="2">
    <source>
        <dbReference type="Proteomes" id="UP000019678"/>
    </source>
</evidence>
<protein>
    <submittedName>
        <fullName evidence="1">Uncharacterized protein</fullName>
    </submittedName>
</protein>
<proteinExistence type="predicted"/>
<dbReference type="AlphaFoldDB" id="A0A017T5P7"/>
<sequence>MSAAGRCAVRVGSGAREVAWARVRVRVQGLAGIRRGAEGGMLTGTVVLVG</sequence>
<evidence type="ECO:0000313" key="1">
    <source>
        <dbReference type="EMBL" id="EYF04529.1"/>
    </source>
</evidence>
<keyword evidence="2" id="KW-1185">Reference proteome</keyword>
<dbReference type="STRING" id="1192034.CAP_4497"/>
<accession>A0A017T5P7</accession>